<gene>
    <name evidence="6" type="ORF">ONZ51_g5954</name>
</gene>
<keyword evidence="3" id="KW-0687">Ribonucleoprotein</keyword>
<dbReference type="GO" id="GO:0015934">
    <property type="term" value="C:large ribosomal subunit"/>
    <property type="evidence" value="ECO:0007669"/>
    <property type="project" value="InterPro"/>
</dbReference>
<keyword evidence="7" id="KW-1185">Reference proteome</keyword>
<evidence type="ECO:0000256" key="2">
    <source>
        <dbReference type="ARBA" id="ARBA00022980"/>
    </source>
</evidence>
<proteinExistence type="inferred from homology"/>
<evidence type="ECO:0000256" key="4">
    <source>
        <dbReference type="ARBA" id="ARBA00035281"/>
    </source>
</evidence>
<dbReference type="GO" id="GO:0005739">
    <property type="term" value="C:mitochondrion"/>
    <property type="evidence" value="ECO:0007669"/>
    <property type="project" value="TreeGrafter"/>
</dbReference>
<dbReference type="InterPro" id="IPR036919">
    <property type="entry name" value="Ribo_uL30_ferredoxin-like_sf"/>
</dbReference>
<dbReference type="InterPro" id="IPR016082">
    <property type="entry name" value="Ribosomal_uL30_ferredoxin-like"/>
</dbReference>
<reference evidence="6" key="1">
    <citation type="submission" date="2022-11" db="EMBL/GenBank/DDBJ databases">
        <title>Genome Sequence of Cubamyces cubensis.</title>
        <authorList>
            <person name="Buettner E."/>
        </authorList>
    </citation>
    <scope>NUCLEOTIDE SEQUENCE</scope>
    <source>
        <strain evidence="6">MPL-01</strain>
    </source>
</reference>
<comment type="similarity">
    <text evidence="1">Belongs to the universal ribosomal protein uL30 family.</text>
</comment>
<evidence type="ECO:0000313" key="6">
    <source>
        <dbReference type="EMBL" id="KAJ8481503.1"/>
    </source>
</evidence>
<dbReference type="PANTHER" id="PTHR15892:SF2">
    <property type="entry name" value="LARGE RIBOSOMAL SUBUNIT PROTEIN UL30M"/>
    <property type="match status" value="1"/>
</dbReference>
<evidence type="ECO:0000256" key="3">
    <source>
        <dbReference type="ARBA" id="ARBA00023274"/>
    </source>
</evidence>
<evidence type="ECO:0000313" key="7">
    <source>
        <dbReference type="Proteomes" id="UP001215151"/>
    </source>
</evidence>
<protein>
    <recommendedName>
        <fullName evidence="4">Large ribosomal subunit protein uL30m</fullName>
    </recommendedName>
</protein>
<dbReference type="GO" id="GO:0006412">
    <property type="term" value="P:translation"/>
    <property type="evidence" value="ECO:0007669"/>
    <property type="project" value="InterPro"/>
</dbReference>
<feature type="domain" description="Large ribosomal subunit protein uL30-like ferredoxin-like fold" evidence="5">
    <location>
        <begin position="41"/>
        <end position="91"/>
    </location>
</feature>
<sequence>MISLASFRSCASSCTRPQLRQLATAASSSASAAESEPLTHYRITLRRSAISLPKNIKGTLEALGIHRRLQTVYHRHSPDIAGKILTVKELVAVENVPASAVRTKLEQRLERKAPRGYVVTGSKLHAEP</sequence>
<dbReference type="InterPro" id="IPR005996">
    <property type="entry name" value="Ribosomal_uL30_bac-type"/>
</dbReference>
<dbReference type="Gene3D" id="3.30.1390.20">
    <property type="entry name" value="Ribosomal protein L30, ferredoxin-like fold domain"/>
    <property type="match status" value="1"/>
</dbReference>
<evidence type="ECO:0000259" key="5">
    <source>
        <dbReference type="Pfam" id="PF00327"/>
    </source>
</evidence>
<name>A0AAD7X8W2_9APHY</name>
<accession>A0AAD7X8W2</accession>
<dbReference type="EMBL" id="JAPEVG010000135">
    <property type="protein sequence ID" value="KAJ8481503.1"/>
    <property type="molecule type" value="Genomic_DNA"/>
</dbReference>
<comment type="caution">
    <text evidence="6">The sequence shown here is derived from an EMBL/GenBank/DDBJ whole genome shotgun (WGS) entry which is preliminary data.</text>
</comment>
<organism evidence="6 7">
    <name type="scientific">Trametes cubensis</name>
    <dbReference type="NCBI Taxonomy" id="1111947"/>
    <lineage>
        <taxon>Eukaryota</taxon>
        <taxon>Fungi</taxon>
        <taxon>Dikarya</taxon>
        <taxon>Basidiomycota</taxon>
        <taxon>Agaricomycotina</taxon>
        <taxon>Agaricomycetes</taxon>
        <taxon>Polyporales</taxon>
        <taxon>Polyporaceae</taxon>
        <taxon>Trametes</taxon>
    </lineage>
</organism>
<dbReference type="GO" id="GO:0003735">
    <property type="term" value="F:structural constituent of ribosome"/>
    <property type="evidence" value="ECO:0007669"/>
    <property type="project" value="InterPro"/>
</dbReference>
<dbReference type="NCBIfam" id="TIGR01308">
    <property type="entry name" value="rpmD_bact"/>
    <property type="match status" value="1"/>
</dbReference>
<dbReference type="CDD" id="cd01658">
    <property type="entry name" value="Ribosomal_L30"/>
    <property type="match status" value="1"/>
</dbReference>
<dbReference type="Proteomes" id="UP001215151">
    <property type="component" value="Unassembled WGS sequence"/>
</dbReference>
<dbReference type="SUPFAM" id="SSF55129">
    <property type="entry name" value="Ribosomal protein L30p/L7e"/>
    <property type="match status" value="1"/>
</dbReference>
<dbReference type="PANTHER" id="PTHR15892">
    <property type="entry name" value="MITOCHONDRIAL RIBOSOMAL PROTEIN L30"/>
    <property type="match status" value="1"/>
</dbReference>
<dbReference type="AlphaFoldDB" id="A0AAD7X8W2"/>
<keyword evidence="2" id="KW-0689">Ribosomal protein</keyword>
<dbReference type="Pfam" id="PF00327">
    <property type="entry name" value="Ribosomal_L30"/>
    <property type="match status" value="1"/>
</dbReference>
<evidence type="ECO:0000256" key="1">
    <source>
        <dbReference type="ARBA" id="ARBA00007594"/>
    </source>
</evidence>